<organism evidence="2 3">
    <name type="scientific">Porcisia hertigi</name>
    <dbReference type="NCBI Taxonomy" id="2761500"/>
    <lineage>
        <taxon>Eukaryota</taxon>
        <taxon>Discoba</taxon>
        <taxon>Euglenozoa</taxon>
        <taxon>Kinetoplastea</taxon>
        <taxon>Metakinetoplastina</taxon>
        <taxon>Trypanosomatida</taxon>
        <taxon>Trypanosomatidae</taxon>
        <taxon>Leishmaniinae</taxon>
        <taxon>Porcisia</taxon>
    </lineage>
</organism>
<dbReference type="RefSeq" id="XP_067757628.1">
    <property type="nucleotide sequence ID" value="XM_067901922.1"/>
</dbReference>
<dbReference type="GeneID" id="94291999"/>
<accession>A0A836LBT3</accession>
<feature type="compositionally biased region" description="Basic and acidic residues" evidence="1">
    <location>
        <begin position="332"/>
        <end position="347"/>
    </location>
</feature>
<sequence>MELHPRDAAQVRILFCGRPALTTGVVNLRLLLGGDGQYCLAEKRKARLHHSDSHYSAPGEKSERSGINPSDNAKEKRESVYRVCCSDGLPDGCYYVKADRHYWVMHKKEEPSALVSTIGAAEAATAAHFTASMSDPQAALTLSPTPLVATESTVGPSSSGEDASTRCVQDEGSLASGSATAVEAMSVIQKPLSPGTCAHDGDYAHGPGAASLKGATASKKRKNSQRVMAVERNADSPPLVDATLPDATSPKEALPQQPQQEETFRRVTDVIDDVELALGDILSSVPPSARSSATLATGDHGACETVSSSQKRRRQPPAQQQRSGGRTKTSRVHVDAVGEEGKCDEASSTKVGTPKKATDVSTRAGCDRGASGELVSDAPHMEQRVEIAADSSKPAKTSRPREKRRHSDDPAAETPTPEKTNAAQKKEAAKPVEAGAPGTGPAAEQTGSTPPLQLTATSEKTNPSTPTTPAHKAHKSKAAMSAASSLPSPDAADTSTLSKAPMPPLHSLLLHHEQSGHESANKTSSRVDTNTDAAAASAEEEEVQRLLLQQQEVADPPAMRSAAPTTLDTTQNELYPTGGNAEAPQSDASVIAASTAYDEDEPHLEAKQQENGQQPPQWSANGGGAAASPSLGPQEETLNTCISAGNFLPLDSPALGFTQVCNTLAEEFSIDMSESESSSAASEYLYEA</sequence>
<feature type="region of interest" description="Disordered" evidence="1">
    <location>
        <begin position="149"/>
        <end position="172"/>
    </location>
</feature>
<reference evidence="2 3" key="1">
    <citation type="submission" date="2021-02" db="EMBL/GenBank/DDBJ databases">
        <title>Porcisia hertigi Genome sequencing and assembly.</title>
        <authorList>
            <person name="Almutairi H."/>
            <person name="Gatherer D."/>
        </authorList>
    </citation>
    <scope>NUCLEOTIDE SEQUENCE [LARGE SCALE GENOMIC DNA]</scope>
    <source>
        <strain evidence="2 3">C119</strain>
    </source>
</reference>
<feature type="region of interest" description="Disordered" evidence="1">
    <location>
        <begin position="232"/>
        <end position="264"/>
    </location>
</feature>
<feature type="compositionally biased region" description="Low complexity" evidence="1">
    <location>
        <begin position="433"/>
        <end position="447"/>
    </location>
</feature>
<feature type="compositionally biased region" description="Polar residues" evidence="1">
    <location>
        <begin position="609"/>
        <end position="618"/>
    </location>
</feature>
<evidence type="ECO:0000313" key="2">
    <source>
        <dbReference type="EMBL" id="KAG5506466.1"/>
    </source>
</evidence>
<feature type="compositionally biased region" description="Polar residues" evidence="1">
    <location>
        <begin position="149"/>
        <end position="162"/>
    </location>
</feature>
<feature type="compositionally biased region" description="Basic and acidic residues" evidence="1">
    <location>
        <begin position="510"/>
        <end position="520"/>
    </location>
</feature>
<gene>
    <name evidence="2" type="ORF">JKF63_05969</name>
</gene>
<dbReference type="AlphaFoldDB" id="A0A836LBT3"/>
<dbReference type="OrthoDB" id="267774at2759"/>
<feature type="compositionally biased region" description="Polar residues" evidence="1">
    <location>
        <begin position="521"/>
        <end position="532"/>
    </location>
</feature>
<dbReference type="EMBL" id="JAFJZO010000020">
    <property type="protein sequence ID" value="KAG5506466.1"/>
    <property type="molecule type" value="Genomic_DNA"/>
</dbReference>
<feature type="compositionally biased region" description="Polar residues" evidence="1">
    <location>
        <begin position="448"/>
        <end position="465"/>
    </location>
</feature>
<proteinExistence type="predicted"/>
<feature type="compositionally biased region" description="Polar residues" evidence="1">
    <location>
        <begin position="285"/>
        <end position="295"/>
    </location>
</feature>
<name>A0A836LBT3_9TRYP</name>
<keyword evidence="3" id="KW-1185">Reference proteome</keyword>
<evidence type="ECO:0000313" key="3">
    <source>
        <dbReference type="Proteomes" id="UP000674318"/>
    </source>
</evidence>
<protein>
    <submittedName>
        <fullName evidence="2">Uncharacterized protein</fullName>
    </submittedName>
</protein>
<feature type="region of interest" description="Disordered" evidence="1">
    <location>
        <begin position="284"/>
        <end position="586"/>
    </location>
</feature>
<evidence type="ECO:0000256" key="1">
    <source>
        <dbReference type="SAM" id="MobiDB-lite"/>
    </source>
</evidence>
<feature type="compositionally biased region" description="Low complexity" evidence="1">
    <location>
        <begin position="478"/>
        <end position="495"/>
    </location>
</feature>
<feature type="region of interest" description="Disordered" evidence="1">
    <location>
        <begin position="598"/>
        <end position="634"/>
    </location>
</feature>
<comment type="caution">
    <text evidence="2">The sequence shown here is derived from an EMBL/GenBank/DDBJ whole genome shotgun (WGS) entry which is preliminary data.</text>
</comment>
<feature type="compositionally biased region" description="Polar residues" evidence="1">
    <location>
        <begin position="563"/>
        <end position="574"/>
    </location>
</feature>
<dbReference type="Proteomes" id="UP000674318">
    <property type="component" value="Unassembled WGS sequence"/>
</dbReference>
<feature type="compositionally biased region" description="Low complexity" evidence="1">
    <location>
        <begin position="316"/>
        <end position="326"/>
    </location>
</feature>
<feature type="region of interest" description="Disordered" evidence="1">
    <location>
        <begin position="50"/>
        <end position="74"/>
    </location>
</feature>
<dbReference type="KEGG" id="phet:94291999"/>